<dbReference type="STRING" id="983966.A0A1E4RYF6"/>
<feature type="transmembrane region" description="Helical" evidence="10">
    <location>
        <begin position="59"/>
        <end position="80"/>
    </location>
</feature>
<dbReference type="InterPro" id="IPR039859">
    <property type="entry name" value="PFA4/ZDH16/20/ERF2-like"/>
</dbReference>
<protein>
    <recommendedName>
        <fullName evidence="10">Palmitoyltransferase</fullName>
        <ecNumber evidence="10">2.3.1.225</ecNumber>
    </recommendedName>
</protein>
<dbReference type="PANTHER" id="PTHR22883">
    <property type="entry name" value="ZINC FINGER DHHC DOMAIN CONTAINING PROTEIN"/>
    <property type="match status" value="1"/>
</dbReference>
<dbReference type="RefSeq" id="XP_020069299.1">
    <property type="nucleotide sequence ID" value="XM_020217365.1"/>
</dbReference>
<feature type="transmembrane region" description="Helical" evidence="10">
    <location>
        <begin position="215"/>
        <end position="235"/>
    </location>
</feature>
<evidence type="ECO:0000256" key="10">
    <source>
        <dbReference type="RuleBase" id="RU079119"/>
    </source>
</evidence>
<dbReference type="AlphaFoldDB" id="A0A1E4RYF6"/>
<evidence type="ECO:0000259" key="11">
    <source>
        <dbReference type="Pfam" id="PF01529"/>
    </source>
</evidence>
<gene>
    <name evidence="12" type="ORF">CYBJADRAFT_19016</name>
</gene>
<evidence type="ECO:0000256" key="1">
    <source>
        <dbReference type="ARBA" id="ARBA00004141"/>
    </source>
</evidence>
<dbReference type="InterPro" id="IPR001594">
    <property type="entry name" value="Palmitoyltrfase_DHHC"/>
</dbReference>
<evidence type="ECO:0000256" key="2">
    <source>
        <dbReference type="ARBA" id="ARBA00022679"/>
    </source>
</evidence>
<keyword evidence="13" id="KW-1185">Reference proteome</keyword>
<comment type="catalytic activity">
    <reaction evidence="9 10">
        <text>L-cysteinyl-[protein] + hexadecanoyl-CoA = S-hexadecanoyl-L-cysteinyl-[protein] + CoA</text>
        <dbReference type="Rhea" id="RHEA:36683"/>
        <dbReference type="Rhea" id="RHEA-COMP:10131"/>
        <dbReference type="Rhea" id="RHEA-COMP:11032"/>
        <dbReference type="ChEBI" id="CHEBI:29950"/>
        <dbReference type="ChEBI" id="CHEBI:57287"/>
        <dbReference type="ChEBI" id="CHEBI:57379"/>
        <dbReference type="ChEBI" id="CHEBI:74151"/>
        <dbReference type="EC" id="2.3.1.225"/>
    </reaction>
</comment>
<feature type="domain" description="Palmitoyltransferase DHHC" evidence="11">
    <location>
        <begin position="136"/>
        <end position="255"/>
    </location>
</feature>
<comment type="subcellular location">
    <subcellularLocation>
        <location evidence="1">Membrane</location>
        <topology evidence="1">Multi-pass membrane protein</topology>
    </subcellularLocation>
</comment>
<dbReference type="GO" id="GO:0016020">
    <property type="term" value="C:membrane"/>
    <property type="evidence" value="ECO:0007669"/>
    <property type="project" value="UniProtKB-SubCell"/>
</dbReference>
<keyword evidence="4 10" id="KW-1133">Transmembrane helix</keyword>
<dbReference type="OMA" id="STNAYDH"/>
<dbReference type="GO" id="GO:0006612">
    <property type="term" value="P:protein targeting to membrane"/>
    <property type="evidence" value="ECO:0007669"/>
    <property type="project" value="TreeGrafter"/>
</dbReference>
<evidence type="ECO:0000256" key="6">
    <source>
        <dbReference type="ARBA" id="ARBA00023139"/>
    </source>
</evidence>
<proteinExistence type="inferred from homology"/>
<feature type="transmembrane region" description="Helical" evidence="10">
    <location>
        <begin position="179"/>
        <end position="203"/>
    </location>
</feature>
<keyword evidence="8 10" id="KW-0012">Acyltransferase</keyword>
<evidence type="ECO:0000313" key="12">
    <source>
        <dbReference type="EMBL" id="ODV72260.1"/>
    </source>
</evidence>
<dbReference type="GeneID" id="30991761"/>
<evidence type="ECO:0000313" key="13">
    <source>
        <dbReference type="Proteomes" id="UP000094389"/>
    </source>
</evidence>
<name>A0A1E4RYF6_CYBJN</name>
<dbReference type="EMBL" id="KV453935">
    <property type="protein sequence ID" value="ODV72260.1"/>
    <property type="molecule type" value="Genomic_DNA"/>
</dbReference>
<keyword evidence="3 10" id="KW-0812">Transmembrane</keyword>
<feature type="transmembrane region" description="Helical" evidence="10">
    <location>
        <begin position="92"/>
        <end position="111"/>
    </location>
</feature>
<evidence type="ECO:0000256" key="3">
    <source>
        <dbReference type="ARBA" id="ARBA00022692"/>
    </source>
</evidence>
<dbReference type="GO" id="GO:0019706">
    <property type="term" value="F:protein-cysteine S-palmitoyltransferase activity"/>
    <property type="evidence" value="ECO:0007669"/>
    <property type="project" value="UniProtKB-EC"/>
</dbReference>
<dbReference type="GO" id="GO:0005783">
    <property type="term" value="C:endoplasmic reticulum"/>
    <property type="evidence" value="ECO:0007669"/>
    <property type="project" value="TreeGrafter"/>
</dbReference>
<evidence type="ECO:0000256" key="8">
    <source>
        <dbReference type="ARBA" id="ARBA00023315"/>
    </source>
</evidence>
<comment type="similarity">
    <text evidence="10">Belongs to the DHHC palmitoyltransferase family.</text>
</comment>
<evidence type="ECO:0000256" key="9">
    <source>
        <dbReference type="ARBA" id="ARBA00048048"/>
    </source>
</evidence>
<keyword evidence="2 10" id="KW-0808">Transferase</keyword>
<dbReference type="PROSITE" id="PS50216">
    <property type="entry name" value="DHHC"/>
    <property type="match status" value="1"/>
</dbReference>
<keyword evidence="5 10" id="KW-0472">Membrane</keyword>
<dbReference type="Proteomes" id="UP000094389">
    <property type="component" value="Unassembled WGS sequence"/>
</dbReference>
<dbReference type="EC" id="2.3.1.225" evidence="10"/>
<dbReference type="OrthoDB" id="9909019at2759"/>
<organism evidence="12 13">
    <name type="scientific">Cyberlindnera jadinii (strain ATCC 18201 / CBS 1600 / BCRC 20928 / JCM 3617 / NBRC 0987 / NRRL Y-1542)</name>
    <name type="common">Torula yeast</name>
    <name type="synonym">Candida utilis</name>
    <dbReference type="NCBI Taxonomy" id="983966"/>
    <lineage>
        <taxon>Eukaryota</taxon>
        <taxon>Fungi</taxon>
        <taxon>Dikarya</taxon>
        <taxon>Ascomycota</taxon>
        <taxon>Saccharomycotina</taxon>
        <taxon>Saccharomycetes</taxon>
        <taxon>Phaffomycetales</taxon>
        <taxon>Phaffomycetaceae</taxon>
        <taxon>Cyberlindnera</taxon>
    </lineage>
</organism>
<comment type="domain">
    <text evidence="10">The DHHC domain is required for palmitoyltransferase activity.</text>
</comment>
<evidence type="ECO:0000256" key="4">
    <source>
        <dbReference type="ARBA" id="ARBA00022989"/>
    </source>
</evidence>
<reference evidence="12 13" key="1">
    <citation type="journal article" date="2016" name="Proc. Natl. Acad. Sci. U.S.A.">
        <title>Comparative genomics of biotechnologically important yeasts.</title>
        <authorList>
            <person name="Riley R."/>
            <person name="Haridas S."/>
            <person name="Wolfe K.H."/>
            <person name="Lopes M.R."/>
            <person name="Hittinger C.T."/>
            <person name="Goeker M."/>
            <person name="Salamov A.A."/>
            <person name="Wisecaver J.H."/>
            <person name="Long T.M."/>
            <person name="Calvey C.H."/>
            <person name="Aerts A.L."/>
            <person name="Barry K.W."/>
            <person name="Choi C."/>
            <person name="Clum A."/>
            <person name="Coughlan A.Y."/>
            <person name="Deshpande S."/>
            <person name="Douglass A.P."/>
            <person name="Hanson S.J."/>
            <person name="Klenk H.-P."/>
            <person name="LaButti K.M."/>
            <person name="Lapidus A."/>
            <person name="Lindquist E.A."/>
            <person name="Lipzen A.M."/>
            <person name="Meier-Kolthoff J.P."/>
            <person name="Ohm R.A."/>
            <person name="Otillar R.P."/>
            <person name="Pangilinan J.L."/>
            <person name="Peng Y."/>
            <person name="Rokas A."/>
            <person name="Rosa C.A."/>
            <person name="Scheuner C."/>
            <person name="Sibirny A.A."/>
            <person name="Slot J.C."/>
            <person name="Stielow J.B."/>
            <person name="Sun H."/>
            <person name="Kurtzman C.P."/>
            <person name="Blackwell M."/>
            <person name="Grigoriev I.V."/>
            <person name="Jeffries T.W."/>
        </authorList>
    </citation>
    <scope>NUCLEOTIDE SEQUENCE [LARGE SCALE GENOMIC DNA]</scope>
    <source>
        <strain evidence="13">ATCC 18201 / CBS 1600 / BCRC 20928 / JCM 3617 / NBRC 0987 / NRRL Y-1542</strain>
    </source>
</reference>
<keyword evidence="6" id="KW-0564">Palmitate</keyword>
<dbReference type="GO" id="GO:0005794">
    <property type="term" value="C:Golgi apparatus"/>
    <property type="evidence" value="ECO:0007669"/>
    <property type="project" value="TreeGrafter"/>
</dbReference>
<keyword evidence="7" id="KW-0449">Lipoprotein</keyword>
<sequence length="334" mass="39192">MKLLLLTVLLSPFIIIGLMLLASNHRTTLVRHYNHWKLQFLRAEERLCGGHLISAARFALSWCVPVLYATLFIVLVTIFFRHTYHKVPDPHPVLYTALLAALAVTFILAVFKPPIYHSPLHPHVWRHDNLIFFPSECATCGFQRPPRSRHCRYCGHCMVLYDHHCIWLNNCVGLGNYQWFYSFLLMNVIDMTYGLVIVGAVLYDEWQGWHRLESCKVEMALCFLLASFDVLVIWFTHVQYVLVRDGMTTTELTKWELIHDLVHSKTLYELNGVYFEYLADEDVFVSVNQRDNTIRHVNRNSLKQVTDIKDIVNIYDLGSLKRNFRERLYTEPFQ</sequence>
<evidence type="ECO:0000256" key="7">
    <source>
        <dbReference type="ARBA" id="ARBA00023288"/>
    </source>
</evidence>
<evidence type="ECO:0000256" key="5">
    <source>
        <dbReference type="ARBA" id="ARBA00023136"/>
    </source>
</evidence>
<accession>A0A1E4RYF6</accession>
<dbReference type="Pfam" id="PF01529">
    <property type="entry name" value="DHHC"/>
    <property type="match status" value="1"/>
</dbReference>